<name>A0AAW0MHB7_9GOBI</name>
<evidence type="ECO:0000313" key="2">
    <source>
        <dbReference type="Proteomes" id="UP001460270"/>
    </source>
</evidence>
<dbReference type="Gene3D" id="3.60.10.10">
    <property type="entry name" value="Endonuclease/exonuclease/phosphatase"/>
    <property type="match status" value="1"/>
</dbReference>
<reference evidence="2" key="1">
    <citation type="submission" date="2024-04" db="EMBL/GenBank/DDBJ databases">
        <title>Salinicola lusitanus LLJ914,a marine bacterium isolated from the Okinawa Trough.</title>
        <authorList>
            <person name="Li J."/>
        </authorList>
    </citation>
    <scope>NUCLEOTIDE SEQUENCE [LARGE SCALE GENOMIC DNA]</scope>
</reference>
<comment type="caution">
    <text evidence="1">The sequence shown here is derived from an EMBL/GenBank/DDBJ whole genome shotgun (WGS) entry which is preliminary data.</text>
</comment>
<proteinExistence type="predicted"/>
<organism evidence="1 2">
    <name type="scientific">Mugilogobius chulae</name>
    <name type="common">yellowstripe goby</name>
    <dbReference type="NCBI Taxonomy" id="88201"/>
    <lineage>
        <taxon>Eukaryota</taxon>
        <taxon>Metazoa</taxon>
        <taxon>Chordata</taxon>
        <taxon>Craniata</taxon>
        <taxon>Vertebrata</taxon>
        <taxon>Euteleostomi</taxon>
        <taxon>Actinopterygii</taxon>
        <taxon>Neopterygii</taxon>
        <taxon>Teleostei</taxon>
        <taxon>Neoteleostei</taxon>
        <taxon>Acanthomorphata</taxon>
        <taxon>Gobiaria</taxon>
        <taxon>Gobiiformes</taxon>
        <taxon>Gobioidei</taxon>
        <taxon>Gobiidae</taxon>
        <taxon>Gobionellinae</taxon>
        <taxon>Mugilogobius</taxon>
    </lineage>
</organism>
<evidence type="ECO:0000313" key="1">
    <source>
        <dbReference type="EMBL" id="KAK7879927.1"/>
    </source>
</evidence>
<dbReference type="PANTHER" id="PTHR47510">
    <property type="entry name" value="REVERSE TRANSCRIPTASE DOMAIN-CONTAINING PROTEIN"/>
    <property type="match status" value="1"/>
</dbReference>
<keyword evidence="2" id="KW-1185">Reference proteome</keyword>
<dbReference type="SUPFAM" id="SSF56219">
    <property type="entry name" value="DNase I-like"/>
    <property type="match status" value="1"/>
</dbReference>
<dbReference type="PANTHER" id="PTHR47510:SF3">
    <property type="entry name" value="ENDO_EXONUCLEASE_PHOSPHATASE DOMAIN-CONTAINING PROTEIN"/>
    <property type="match status" value="1"/>
</dbReference>
<dbReference type="Proteomes" id="UP001460270">
    <property type="component" value="Unassembled WGS sequence"/>
</dbReference>
<gene>
    <name evidence="1" type="ORF">WMY93_033408</name>
</gene>
<accession>A0AAW0MHB7</accession>
<dbReference type="InterPro" id="IPR036691">
    <property type="entry name" value="Endo/exonu/phosph_ase_sf"/>
</dbReference>
<sequence length="207" mass="23153">MCMYKYSRDALLKLRRSSSGIKHPIPSEIKKPFRGCRAGAKLKARRWRNKPFVPSIIMGNVNSLPNKCEELEALVRSDEAYLVSLYLLTESWLTDGIPDSAVSIPGYTLVRADRAVELCGKTKGGGLAVLVSNKWCHPGHITVKNKTCTRDVELLVVGIRPYYLPQEFSNVVAIVVYIPPRADPTSACDIIQERWRGSSLHIQRLSS</sequence>
<dbReference type="AlphaFoldDB" id="A0AAW0MHB7"/>
<dbReference type="EMBL" id="JBBPFD010000172">
    <property type="protein sequence ID" value="KAK7879927.1"/>
    <property type="molecule type" value="Genomic_DNA"/>
</dbReference>
<protein>
    <submittedName>
        <fullName evidence="1">Uncharacterized protein</fullName>
    </submittedName>
</protein>